<dbReference type="Proteomes" id="UP000292564">
    <property type="component" value="Unassembled WGS sequence"/>
</dbReference>
<dbReference type="PANTHER" id="PTHR30055:SF234">
    <property type="entry name" value="HTH-TYPE TRANSCRIPTIONAL REGULATOR BETI"/>
    <property type="match status" value="1"/>
</dbReference>
<protein>
    <submittedName>
        <fullName evidence="6">TetR family transcriptional regulator</fullName>
    </submittedName>
</protein>
<dbReference type="Pfam" id="PF00440">
    <property type="entry name" value="TetR_N"/>
    <property type="match status" value="1"/>
</dbReference>
<evidence type="ECO:0000256" key="3">
    <source>
        <dbReference type="ARBA" id="ARBA00023163"/>
    </source>
</evidence>
<comment type="caution">
    <text evidence="6">The sequence shown here is derived from an EMBL/GenBank/DDBJ whole genome shotgun (WGS) entry which is preliminary data.</text>
</comment>
<organism evidence="6 7">
    <name type="scientific">Krasilnikovia cinnamomea</name>
    <dbReference type="NCBI Taxonomy" id="349313"/>
    <lineage>
        <taxon>Bacteria</taxon>
        <taxon>Bacillati</taxon>
        <taxon>Actinomycetota</taxon>
        <taxon>Actinomycetes</taxon>
        <taxon>Micromonosporales</taxon>
        <taxon>Micromonosporaceae</taxon>
        <taxon>Krasilnikovia</taxon>
    </lineage>
</organism>
<evidence type="ECO:0000259" key="5">
    <source>
        <dbReference type="PROSITE" id="PS50977"/>
    </source>
</evidence>
<keyword evidence="2 4" id="KW-0238">DNA-binding</keyword>
<dbReference type="InterPro" id="IPR009057">
    <property type="entry name" value="Homeodomain-like_sf"/>
</dbReference>
<evidence type="ECO:0000256" key="2">
    <source>
        <dbReference type="ARBA" id="ARBA00023125"/>
    </source>
</evidence>
<dbReference type="SUPFAM" id="SSF46689">
    <property type="entry name" value="Homeodomain-like"/>
    <property type="match status" value="1"/>
</dbReference>
<dbReference type="AlphaFoldDB" id="A0A4Q7ZFZ3"/>
<gene>
    <name evidence="6" type="ORF">EV385_1016</name>
</gene>
<keyword evidence="3" id="KW-0804">Transcription</keyword>
<dbReference type="EMBL" id="SHKY01000001">
    <property type="protein sequence ID" value="RZU49274.1"/>
    <property type="molecule type" value="Genomic_DNA"/>
</dbReference>
<dbReference type="GO" id="GO:0003700">
    <property type="term" value="F:DNA-binding transcription factor activity"/>
    <property type="evidence" value="ECO:0007669"/>
    <property type="project" value="TreeGrafter"/>
</dbReference>
<feature type="domain" description="HTH tetR-type" evidence="5">
    <location>
        <begin position="33"/>
        <end position="92"/>
    </location>
</feature>
<evidence type="ECO:0000256" key="4">
    <source>
        <dbReference type="PROSITE-ProRule" id="PRU00335"/>
    </source>
</evidence>
<dbReference type="GO" id="GO:0000976">
    <property type="term" value="F:transcription cis-regulatory region binding"/>
    <property type="evidence" value="ECO:0007669"/>
    <property type="project" value="TreeGrafter"/>
</dbReference>
<keyword evidence="1" id="KW-0805">Transcription regulation</keyword>
<dbReference type="InterPro" id="IPR001647">
    <property type="entry name" value="HTH_TetR"/>
</dbReference>
<dbReference type="PANTHER" id="PTHR30055">
    <property type="entry name" value="HTH-TYPE TRANSCRIPTIONAL REGULATOR RUTR"/>
    <property type="match status" value="1"/>
</dbReference>
<dbReference type="OrthoDB" id="3539650at2"/>
<evidence type="ECO:0000313" key="7">
    <source>
        <dbReference type="Proteomes" id="UP000292564"/>
    </source>
</evidence>
<feature type="DNA-binding region" description="H-T-H motif" evidence="4">
    <location>
        <begin position="55"/>
        <end position="74"/>
    </location>
</feature>
<keyword evidence="7" id="KW-1185">Reference proteome</keyword>
<proteinExistence type="predicted"/>
<name>A0A4Q7ZFZ3_9ACTN</name>
<dbReference type="PROSITE" id="PS50977">
    <property type="entry name" value="HTH_TETR_2"/>
    <property type="match status" value="1"/>
</dbReference>
<dbReference type="InterPro" id="IPR050109">
    <property type="entry name" value="HTH-type_TetR-like_transc_reg"/>
</dbReference>
<dbReference type="Gene3D" id="1.10.357.10">
    <property type="entry name" value="Tetracycline Repressor, domain 2"/>
    <property type="match status" value="1"/>
</dbReference>
<accession>A0A4Q7ZFZ3</accession>
<evidence type="ECO:0000256" key="1">
    <source>
        <dbReference type="ARBA" id="ARBA00023015"/>
    </source>
</evidence>
<reference evidence="6 7" key="1">
    <citation type="submission" date="2019-02" db="EMBL/GenBank/DDBJ databases">
        <title>Sequencing the genomes of 1000 actinobacteria strains.</title>
        <authorList>
            <person name="Klenk H.-P."/>
        </authorList>
    </citation>
    <scope>NUCLEOTIDE SEQUENCE [LARGE SCALE GENOMIC DNA]</scope>
    <source>
        <strain evidence="6 7">DSM 45162</strain>
    </source>
</reference>
<evidence type="ECO:0000313" key="6">
    <source>
        <dbReference type="EMBL" id="RZU49274.1"/>
    </source>
</evidence>
<sequence length="232" mass="25035">MTKYRWLSEYSLISIGRVTSQERRRRVPALAPEERRAALVAATVPLLHRCGLEVSTRQIAQAAGVAEGTIFGVFPDKQSLVVAALTQALDPQPTLDALAAIDPRAGLRERMTEAADLIHRRFAGNAHLMAGARRLAGTAGADPETRHAMAAARERLLAALTAVIEPDAARLRRSPTAVARLLLLFCGANTYGPFGDPEHLDGAETVSLLLDGLLNDSDQDHRPTRTETPKVP</sequence>